<evidence type="ECO:0000256" key="10">
    <source>
        <dbReference type="SAM" id="Coils"/>
    </source>
</evidence>
<evidence type="ECO:0000256" key="2">
    <source>
        <dbReference type="ARBA" id="ARBA00010799"/>
    </source>
</evidence>
<comment type="similarity">
    <text evidence="2">Belongs to the WRB/GET1 family.</text>
</comment>
<feature type="coiled-coil region" evidence="10">
    <location>
        <begin position="54"/>
        <end position="81"/>
    </location>
</feature>
<evidence type="ECO:0000256" key="9">
    <source>
        <dbReference type="ARBA" id="ARBA00033006"/>
    </source>
</evidence>
<evidence type="ECO:0000313" key="12">
    <source>
        <dbReference type="EMBL" id="CAL7943625.1"/>
    </source>
</evidence>
<dbReference type="PANTHER" id="PTHR42650">
    <property type="entry name" value="TAIL-ANCHORED PROTEIN INSERTION RECEPTOR WRB"/>
    <property type="match status" value="1"/>
</dbReference>
<keyword evidence="4 11" id="KW-0812">Transmembrane</keyword>
<evidence type="ECO:0000256" key="5">
    <source>
        <dbReference type="ARBA" id="ARBA00022824"/>
    </source>
</evidence>
<keyword evidence="5" id="KW-0256">Endoplasmic reticulum</keyword>
<dbReference type="PANTHER" id="PTHR42650:SF1">
    <property type="entry name" value="GUIDED ENTRY OF TAIL-ANCHORED PROTEINS FACTOR 1"/>
    <property type="match status" value="1"/>
</dbReference>
<comment type="caution">
    <text evidence="12">The sequence shown here is derived from an EMBL/GenBank/DDBJ whole genome shotgun (WGS) entry which is preliminary data.</text>
</comment>
<keyword evidence="13" id="KW-1185">Reference proteome</keyword>
<evidence type="ECO:0000256" key="4">
    <source>
        <dbReference type="ARBA" id="ARBA00022692"/>
    </source>
</evidence>
<accession>A0ABP1NRF7</accession>
<dbReference type="InterPro" id="IPR029012">
    <property type="entry name" value="Helix_hairpin_bin_sf"/>
</dbReference>
<keyword evidence="7 11" id="KW-0472">Membrane</keyword>
<sequence>MNLLVISTASCLLEYIVPFLIKYITSRLYTINKHDKELRNDLINLKQEIVGISIVDEFSKYAKLQRKYNKLENTLKEKANERLSSRMKVQMSITYGFRILNGLLMMVLLYLYRNKPVIILPKGILWPIQSLLSWPSSHENSISFMMWLVIARLVVATYKKNDIT</sequence>
<protein>
    <recommendedName>
        <fullName evidence="3">Guided entry of tail-anchored proteins factor 1</fullName>
    </recommendedName>
    <alternativeName>
        <fullName evidence="8">Tail-anchored protein insertion receptor WRB</fullName>
    </alternativeName>
    <alternativeName>
        <fullName evidence="9">Tryptophan-rich basic protein</fullName>
    </alternativeName>
</protein>
<organism evidence="12 13">
    <name type="scientific">Xylocopa violacea</name>
    <name type="common">Violet carpenter bee</name>
    <name type="synonym">Apis violacea</name>
    <dbReference type="NCBI Taxonomy" id="135666"/>
    <lineage>
        <taxon>Eukaryota</taxon>
        <taxon>Metazoa</taxon>
        <taxon>Ecdysozoa</taxon>
        <taxon>Arthropoda</taxon>
        <taxon>Hexapoda</taxon>
        <taxon>Insecta</taxon>
        <taxon>Pterygota</taxon>
        <taxon>Neoptera</taxon>
        <taxon>Endopterygota</taxon>
        <taxon>Hymenoptera</taxon>
        <taxon>Apocrita</taxon>
        <taxon>Aculeata</taxon>
        <taxon>Apoidea</taxon>
        <taxon>Anthophila</taxon>
        <taxon>Apidae</taxon>
        <taxon>Xylocopa</taxon>
        <taxon>Xylocopa</taxon>
    </lineage>
</organism>
<dbReference type="Gene3D" id="1.10.287.660">
    <property type="entry name" value="Helix hairpin bin"/>
    <property type="match status" value="1"/>
</dbReference>
<evidence type="ECO:0000313" key="13">
    <source>
        <dbReference type="Proteomes" id="UP001642520"/>
    </source>
</evidence>
<evidence type="ECO:0000256" key="8">
    <source>
        <dbReference type="ARBA" id="ARBA00032437"/>
    </source>
</evidence>
<evidence type="ECO:0000256" key="7">
    <source>
        <dbReference type="ARBA" id="ARBA00023136"/>
    </source>
</evidence>
<evidence type="ECO:0000256" key="1">
    <source>
        <dbReference type="ARBA" id="ARBA00004477"/>
    </source>
</evidence>
<proteinExistence type="inferred from homology"/>
<feature type="transmembrane region" description="Helical" evidence="11">
    <location>
        <begin position="92"/>
        <end position="112"/>
    </location>
</feature>
<dbReference type="EMBL" id="CAXAJV020001293">
    <property type="protein sequence ID" value="CAL7943625.1"/>
    <property type="molecule type" value="Genomic_DNA"/>
</dbReference>
<keyword evidence="6 11" id="KW-1133">Transmembrane helix</keyword>
<evidence type="ECO:0000256" key="11">
    <source>
        <dbReference type="SAM" id="Phobius"/>
    </source>
</evidence>
<dbReference type="InterPro" id="IPR028945">
    <property type="entry name" value="Get1"/>
</dbReference>
<evidence type="ECO:0000256" key="3">
    <source>
        <dbReference type="ARBA" id="ARBA00017951"/>
    </source>
</evidence>
<dbReference type="Proteomes" id="UP001642520">
    <property type="component" value="Unassembled WGS sequence"/>
</dbReference>
<comment type="subcellular location">
    <subcellularLocation>
        <location evidence="1">Endoplasmic reticulum membrane</location>
        <topology evidence="1">Multi-pass membrane protein</topology>
    </subcellularLocation>
</comment>
<evidence type="ECO:0000256" key="6">
    <source>
        <dbReference type="ARBA" id="ARBA00022989"/>
    </source>
</evidence>
<reference evidence="12 13" key="1">
    <citation type="submission" date="2024-08" db="EMBL/GenBank/DDBJ databases">
        <authorList>
            <person name="Will J Nash"/>
            <person name="Angela Man"/>
            <person name="Seanna McTaggart"/>
            <person name="Kendall Baker"/>
            <person name="Tom Barker"/>
            <person name="Leah Catchpole"/>
            <person name="Alex Durrant"/>
            <person name="Karim Gharbi"/>
            <person name="Naomi Irish"/>
            <person name="Gemy Kaithakottil"/>
            <person name="Debby Ku"/>
            <person name="Aaliyah Providence"/>
            <person name="Felix Shaw"/>
            <person name="David Swarbreck"/>
            <person name="Chris Watkins"/>
            <person name="Ann M. McCartney"/>
            <person name="Giulio Formenti"/>
            <person name="Alice Mouton"/>
            <person name="Noel Vella"/>
            <person name="Bjorn M von Reumont"/>
            <person name="Adriana Vella"/>
            <person name="Wilfried Haerty"/>
        </authorList>
    </citation>
    <scope>NUCLEOTIDE SEQUENCE [LARGE SCALE GENOMIC DNA]</scope>
</reference>
<gene>
    <name evidence="12" type="ORF">XYLVIOL_LOCUS6198</name>
</gene>
<dbReference type="Pfam" id="PF04420">
    <property type="entry name" value="CHD5"/>
    <property type="match status" value="1"/>
</dbReference>
<feature type="transmembrane region" description="Helical" evidence="11">
    <location>
        <begin position="6"/>
        <end position="24"/>
    </location>
</feature>
<name>A0ABP1NRF7_XYLVO</name>
<keyword evidence="10" id="KW-0175">Coiled coil</keyword>
<feature type="transmembrane region" description="Helical" evidence="11">
    <location>
        <begin position="141"/>
        <end position="158"/>
    </location>
</feature>